<evidence type="ECO:0000256" key="3">
    <source>
        <dbReference type="RuleBase" id="RU000524"/>
    </source>
</evidence>
<name>A0A0G1EHZ2_9BACT</name>
<dbReference type="EMBL" id="LCFA01000008">
    <property type="protein sequence ID" value="KKS82636.1"/>
    <property type="molecule type" value="Genomic_DNA"/>
</dbReference>
<dbReference type="PROSITE" id="PS50935">
    <property type="entry name" value="SSB"/>
    <property type="match status" value="1"/>
</dbReference>
<protein>
    <recommendedName>
        <fullName evidence="2 3">Single-stranded DNA-binding protein</fullName>
        <shortName evidence="2">SSB</shortName>
    </recommendedName>
</protein>
<evidence type="ECO:0000256" key="4">
    <source>
        <dbReference type="SAM" id="MobiDB-lite"/>
    </source>
</evidence>
<dbReference type="InterPro" id="IPR012340">
    <property type="entry name" value="NA-bd_OB-fold"/>
</dbReference>
<reference evidence="5 6" key="1">
    <citation type="journal article" date="2015" name="Nature">
        <title>rRNA introns, odd ribosomes, and small enigmatic genomes across a large radiation of phyla.</title>
        <authorList>
            <person name="Brown C.T."/>
            <person name="Hug L.A."/>
            <person name="Thomas B.C."/>
            <person name="Sharon I."/>
            <person name="Castelle C.J."/>
            <person name="Singh A."/>
            <person name="Wilkins M.J."/>
            <person name="Williams K.H."/>
            <person name="Banfield J.F."/>
        </authorList>
    </citation>
    <scope>NUCLEOTIDE SEQUENCE [LARGE SCALE GENOMIC DNA]</scope>
</reference>
<dbReference type="GO" id="GO:0003697">
    <property type="term" value="F:single-stranded DNA binding"/>
    <property type="evidence" value="ECO:0007669"/>
    <property type="project" value="UniProtKB-UniRule"/>
</dbReference>
<dbReference type="Pfam" id="PF00436">
    <property type="entry name" value="SSB"/>
    <property type="match status" value="1"/>
</dbReference>
<feature type="region of interest" description="Disordered" evidence="4">
    <location>
        <begin position="109"/>
        <end position="135"/>
    </location>
</feature>
<keyword evidence="1 2" id="KW-0238">DNA-binding</keyword>
<evidence type="ECO:0000256" key="1">
    <source>
        <dbReference type="ARBA" id="ARBA00023125"/>
    </source>
</evidence>
<dbReference type="CDD" id="cd04496">
    <property type="entry name" value="SSB_OBF"/>
    <property type="match status" value="1"/>
</dbReference>
<dbReference type="InterPro" id="IPR011344">
    <property type="entry name" value="ssDNA-bd"/>
</dbReference>
<dbReference type="Gene3D" id="2.40.50.140">
    <property type="entry name" value="Nucleic acid-binding proteins"/>
    <property type="match status" value="1"/>
</dbReference>
<gene>
    <name evidence="5" type="ORF">UV58_C0008G0023</name>
</gene>
<organism evidence="5 6">
    <name type="scientific">Candidatus Wolfebacteria bacterium GW2011_GWC1_43_10</name>
    <dbReference type="NCBI Taxonomy" id="1619011"/>
    <lineage>
        <taxon>Bacteria</taxon>
        <taxon>Candidatus Wolfeibacteriota</taxon>
    </lineage>
</organism>
<dbReference type="AlphaFoldDB" id="A0A0G1EHZ2"/>
<evidence type="ECO:0000256" key="2">
    <source>
        <dbReference type="HAMAP-Rule" id="MF_00984"/>
    </source>
</evidence>
<dbReference type="PANTHER" id="PTHR10302">
    <property type="entry name" value="SINGLE-STRANDED DNA-BINDING PROTEIN"/>
    <property type="match status" value="1"/>
</dbReference>
<evidence type="ECO:0000313" key="6">
    <source>
        <dbReference type="Proteomes" id="UP000034810"/>
    </source>
</evidence>
<dbReference type="GO" id="GO:0006260">
    <property type="term" value="P:DNA replication"/>
    <property type="evidence" value="ECO:0007669"/>
    <property type="project" value="InterPro"/>
</dbReference>
<dbReference type="GO" id="GO:0009295">
    <property type="term" value="C:nucleoid"/>
    <property type="evidence" value="ECO:0007669"/>
    <property type="project" value="TreeGrafter"/>
</dbReference>
<dbReference type="Proteomes" id="UP000034810">
    <property type="component" value="Unassembled WGS sequence"/>
</dbReference>
<comment type="caution">
    <text evidence="2">Lacks conserved residue(s) required for the propagation of feature annotation.</text>
</comment>
<dbReference type="InterPro" id="IPR000424">
    <property type="entry name" value="Primosome_PriB/ssb"/>
</dbReference>
<comment type="subunit">
    <text evidence="2">Homotetramer.</text>
</comment>
<comment type="caution">
    <text evidence="5">The sequence shown here is derived from an EMBL/GenBank/DDBJ whole genome shotgun (WGS) entry which is preliminary data.</text>
</comment>
<dbReference type="HAMAP" id="MF_00984">
    <property type="entry name" value="SSB"/>
    <property type="match status" value="1"/>
</dbReference>
<feature type="compositionally biased region" description="Basic and acidic residues" evidence="4">
    <location>
        <begin position="124"/>
        <end position="135"/>
    </location>
</feature>
<sequence>MNLNKVFIIGRVTSDIALRVTAGNQPVTSFGVATNRVWTDKSGAKQEQAEFHNVVVWGRQAELASQFLAKGSLVMIEGRLQTRTWKGNDGQNRRTTEIVCERIQFGPRSAASGGSFSKPSAGEVTKEKPSPSLEGEFKDIPEILSPLWWSHKTFTRQNFSVTYYKFM</sequence>
<dbReference type="SUPFAM" id="SSF50249">
    <property type="entry name" value="Nucleic acid-binding proteins"/>
    <property type="match status" value="1"/>
</dbReference>
<dbReference type="PANTHER" id="PTHR10302:SF27">
    <property type="entry name" value="SINGLE-STRANDED DNA-BINDING PROTEIN"/>
    <property type="match status" value="1"/>
</dbReference>
<proteinExistence type="inferred from homology"/>
<dbReference type="NCBIfam" id="TIGR00621">
    <property type="entry name" value="ssb"/>
    <property type="match status" value="1"/>
</dbReference>
<evidence type="ECO:0000313" key="5">
    <source>
        <dbReference type="EMBL" id="KKS82636.1"/>
    </source>
</evidence>
<accession>A0A0G1EHZ2</accession>